<keyword evidence="4 9" id="KW-0812">Transmembrane</keyword>
<dbReference type="GO" id="GO:0015031">
    <property type="term" value="P:protein transport"/>
    <property type="evidence" value="ECO:0007669"/>
    <property type="project" value="UniProtKB-KW"/>
</dbReference>
<dbReference type="Proteomes" id="UP000282196">
    <property type="component" value="Unassembled WGS sequence"/>
</dbReference>
<evidence type="ECO:0000313" key="13">
    <source>
        <dbReference type="Proteomes" id="UP000282196"/>
    </source>
</evidence>
<proteinExistence type="inferred from homology"/>
<dbReference type="GO" id="GO:0051205">
    <property type="term" value="P:protein insertion into membrane"/>
    <property type="evidence" value="ECO:0007669"/>
    <property type="project" value="TreeGrafter"/>
</dbReference>
<feature type="domain" description="Membrane insertase YidC/Oxa/ALB C-terminal" evidence="11">
    <location>
        <begin position="18"/>
        <end position="237"/>
    </location>
</feature>
<dbReference type="Pfam" id="PF02096">
    <property type="entry name" value="60KD_IMP"/>
    <property type="match status" value="1"/>
</dbReference>
<accession>A0A388TJJ5</accession>
<dbReference type="InterPro" id="IPR001708">
    <property type="entry name" value="YidC/ALB3/OXA1/COX18"/>
</dbReference>
<evidence type="ECO:0000256" key="10">
    <source>
        <dbReference type="SAM" id="Phobius"/>
    </source>
</evidence>
<keyword evidence="8" id="KW-0143">Chaperone</keyword>
<evidence type="ECO:0000256" key="6">
    <source>
        <dbReference type="ARBA" id="ARBA00022989"/>
    </source>
</evidence>
<feature type="transmembrane region" description="Helical" evidence="10">
    <location>
        <begin position="20"/>
        <end position="38"/>
    </location>
</feature>
<evidence type="ECO:0000256" key="5">
    <source>
        <dbReference type="ARBA" id="ARBA00022927"/>
    </source>
</evidence>
<evidence type="ECO:0000256" key="4">
    <source>
        <dbReference type="ARBA" id="ARBA00022692"/>
    </source>
</evidence>
<dbReference type="EMBL" id="BGZP01000002">
    <property type="protein sequence ID" value="GBR77473.1"/>
    <property type="molecule type" value="Genomic_DNA"/>
</dbReference>
<evidence type="ECO:0000256" key="3">
    <source>
        <dbReference type="ARBA" id="ARBA00022475"/>
    </source>
</evidence>
<gene>
    <name evidence="12" type="primary">yidC</name>
    <name evidence="12" type="ORF">RDn1_132</name>
</gene>
<comment type="caution">
    <text evidence="12">The sequence shown here is derived from an EMBL/GenBank/DDBJ whole genome shotgun (WGS) entry which is preliminary data.</text>
</comment>
<keyword evidence="3" id="KW-1003">Cell membrane</keyword>
<dbReference type="NCBIfam" id="TIGR03592">
    <property type="entry name" value="yidC_oxa1_cterm"/>
    <property type="match status" value="1"/>
</dbReference>
<name>A0A388TJJ5_9BACT</name>
<feature type="transmembrane region" description="Helical" evidence="10">
    <location>
        <begin position="200"/>
        <end position="225"/>
    </location>
</feature>
<keyword evidence="2" id="KW-0813">Transport</keyword>
<evidence type="ECO:0000256" key="8">
    <source>
        <dbReference type="ARBA" id="ARBA00023186"/>
    </source>
</evidence>
<dbReference type="GO" id="GO:0032977">
    <property type="term" value="F:membrane insertase activity"/>
    <property type="evidence" value="ECO:0007669"/>
    <property type="project" value="InterPro"/>
</dbReference>
<comment type="similarity">
    <text evidence="9">Belongs to the OXA1/ALB3/YidC family.</text>
</comment>
<reference evidence="12 13" key="1">
    <citation type="journal article" date="2019" name="ISME J.">
        <title>Genome analyses of uncultured TG2/ZB3 bacteria in 'Margulisbacteria' specifically attached to ectosymbiotic spirochetes of protists in the termite gut.</title>
        <authorList>
            <person name="Utami Y.D."/>
            <person name="Kuwahara H."/>
            <person name="Igai K."/>
            <person name="Murakami T."/>
            <person name="Sugaya K."/>
            <person name="Morikawa T."/>
            <person name="Nagura Y."/>
            <person name="Yuki M."/>
            <person name="Deevong P."/>
            <person name="Inoue T."/>
            <person name="Kihara K."/>
            <person name="Lo N."/>
            <person name="Yamada A."/>
            <person name="Ohkuma M."/>
            <person name="Hongoh Y."/>
        </authorList>
    </citation>
    <scope>NUCLEOTIDE SEQUENCE [LARGE SCALE GENOMIC DNA]</scope>
    <source>
        <strain evidence="12">RsDinE6-01</strain>
    </source>
</reference>
<dbReference type="PANTHER" id="PTHR12428">
    <property type="entry name" value="OXA1"/>
    <property type="match status" value="1"/>
</dbReference>
<dbReference type="InterPro" id="IPR028055">
    <property type="entry name" value="YidC/Oxa/ALB_C"/>
</dbReference>
<feature type="transmembrane region" description="Helical" evidence="10">
    <location>
        <begin position="169"/>
        <end position="188"/>
    </location>
</feature>
<dbReference type="PANTHER" id="PTHR12428:SF65">
    <property type="entry name" value="CYTOCHROME C OXIDASE ASSEMBLY PROTEIN COX18, MITOCHONDRIAL"/>
    <property type="match status" value="1"/>
</dbReference>
<dbReference type="AlphaFoldDB" id="A0A388TJJ5"/>
<dbReference type="InterPro" id="IPR047196">
    <property type="entry name" value="YidC_ALB_C"/>
</dbReference>
<evidence type="ECO:0000259" key="11">
    <source>
        <dbReference type="Pfam" id="PF02096"/>
    </source>
</evidence>
<keyword evidence="5" id="KW-0653">Protein transport</keyword>
<evidence type="ECO:0000256" key="9">
    <source>
        <dbReference type="RuleBase" id="RU003945"/>
    </source>
</evidence>
<protein>
    <submittedName>
        <fullName evidence="12">Inner membrane protein translocase component YidC</fullName>
    </submittedName>
</protein>
<keyword evidence="6 10" id="KW-1133">Transmembrane helix</keyword>
<keyword evidence="13" id="KW-1185">Reference proteome</keyword>
<organism evidence="12 13">
    <name type="scientific">Candidatus Termititenax dinenymphae</name>
    <dbReference type="NCBI Taxonomy" id="2218523"/>
    <lineage>
        <taxon>Bacteria</taxon>
        <taxon>Bacillati</taxon>
        <taxon>Candidatus Margulisiibacteriota</taxon>
        <taxon>Candidatus Termititenacia</taxon>
        <taxon>Candidatus Termititenacales</taxon>
        <taxon>Candidatus Termititenacaceae</taxon>
        <taxon>Candidatus Termititenax</taxon>
    </lineage>
</organism>
<comment type="subcellular location">
    <subcellularLocation>
        <location evidence="1">Cell membrane</location>
        <topology evidence="1">Multi-pass membrane protein</topology>
    </subcellularLocation>
    <subcellularLocation>
        <location evidence="9">Membrane</location>
        <topology evidence="9">Multi-pass membrane protein</topology>
    </subcellularLocation>
</comment>
<keyword evidence="7 10" id="KW-0472">Membrane</keyword>
<dbReference type="GO" id="GO:0005886">
    <property type="term" value="C:plasma membrane"/>
    <property type="evidence" value="ECO:0007669"/>
    <property type="project" value="UniProtKB-SubCell"/>
</dbReference>
<feature type="transmembrane region" description="Helical" evidence="10">
    <location>
        <begin position="81"/>
        <end position="104"/>
    </location>
</feature>
<evidence type="ECO:0000313" key="12">
    <source>
        <dbReference type="EMBL" id="GBR77473.1"/>
    </source>
</evidence>
<evidence type="ECO:0000256" key="7">
    <source>
        <dbReference type="ARBA" id="ARBA00023136"/>
    </source>
</evidence>
<evidence type="ECO:0000256" key="2">
    <source>
        <dbReference type="ARBA" id="ARBA00022448"/>
    </source>
</evidence>
<dbReference type="CDD" id="cd20070">
    <property type="entry name" value="5TM_YidC_Alb3"/>
    <property type="match status" value="1"/>
</dbReference>
<sequence length="252" mass="28793">MNNFFIEILKFFGSNLNYGYAIILLTLLVKLVFWPLTGKQYESMAAMRKVQPKLKDLQQKHAKEPQVLQQKMMALYKEHNVNPFSGCLPMLIQLPILLVLYASLNSVAFINLDGGKEFLWINDISFKETQTFANYYDENKKNISGETTRENALYKLIQSKNYSGSNSNLPYALPVLAFLVALTTYFSQKTMGMDKEQEKMMLLMPVVMMLVCLNLSAGISIYLLISNLFAGLQQLYMLKKIPPNTIAVKQLK</sequence>
<evidence type="ECO:0000256" key="1">
    <source>
        <dbReference type="ARBA" id="ARBA00004651"/>
    </source>
</evidence>